<dbReference type="PANTHER" id="PTHR46498">
    <property type="entry name" value="GTP-BINDING PROTEIN 8"/>
    <property type="match status" value="1"/>
</dbReference>
<organism evidence="1 2">
    <name type="scientific">Paralvinella palmiformis</name>
    <dbReference type="NCBI Taxonomy" id="53620"/>
    <lineage>
        <taxon>Eukaryota</taxon>
        <taxon>Metazoa</taxon>
        <taxon>Spiralia</taxon>
        <taxon>Lophotrochozoa</taxon>
        <taxon>Annelida</taxon>
        <taxon>Polychaeta</taxon>
        <taxon>Sedentaria</taxon>
        <taxon>Canalipalpata</taxon>
        <taxon>Terebellida</taxon>
        <taxon>Terebelliformia</taxon>
        <taxon>Alvinellidae</taxon>
        <taxon>Paralvinella</taxon>
    </lineage>
</organism>
<protein>
    <submittedName>
        <fullName evidence="1">Uncharacterized protein</fullName>
    </submittedName>
</protein>
<dbReference type="InterPro" id="IPR027417">
    <property type="entry name" value="P-loop_NTPase"/>
</dbReference>
<evidence type="ECO:0000313" key="1">
    <source>
        <dbReference type="EMBL" id="KAK2161854.1"/>
    </source>
</evidence>
<gene>
    <name evidence="1" type="ORF">LSH36_108g01092</name>
</gene>
<reference evidence="1" key="1">
    <citation type="journal article" date="2023" name="Mol. Biol. Evol.">
        <title>Third-Generation Sequencing Reveals the Adaptive Role of the Epigenome in Three Deep-Sea Polychaetes.</title>
        <authorList>
            <person name="Perez M."/>
            <person name="Aroh O."/>
            <person name="Sun Y."/>
            <person name="Lan Y."/>
            <person name="Juniper S.K."/>
            <person name="Young C.R."/>
            <person name="Angers B."/>
            <person name="Qian P.Y."/>
        </authorList>
    </citation>
    <scope>NUCLEOTIDE SEQUENCE</scope>
    <source>
        <strain evidence="1">P08H-3</strain>
    </source>
</reference>
<name>A0AAD9JYZ8_9ANNE</name>
<comment type="caution">
    <text evidence="1">The sequence shown here is derived from an EMBL/GenBank/DDBJ whole genome shotgun (WGS) entry which is preliminary data.</text>
</comment>
<evidence type="ECO:0000313" key="2">
    <source>
        <dbReference type="Proteomes" id="UP001208570"/>
    </source>
</evidence>
<dbReference type="Gene3D" id="3.40.50.300">
    <property type="entry name" value="P-loop containing nucleotide triphosphate hydrolases"/>
    <property type="match status" value="1"/>
</dbReference>
<dbReference type="InterPro" id="IPR052279">
    <property type="entry name" value="EngB_GTPase"/>
</dbReference>
<dbReference type="PANTHER" id="PTHR46498:SF1">
    <property type="entry name" value="GTP-BINDING PROTEIN 8"/>
    <property type="match status" value="1"/>
</dbReference>
<dbReference type="Proteomes" id="UP001208570">
    <property type="component" value="Unassembled WGS sequence"/>
</dbReference>
<proteinExistence type="predicted"/>
<dbReference type="AlphaFoldDB" id="A0AAD9JYZ8"/>
<keyword evidence="2" id="KW-1185">Reference proteome</keyword>
<accession>A0AAD9JYZ8</accession>
<dbReference type="SUPFAM" id="SSF52540">
    <property type="entry name" value="P-loop containing nucleoside triphosphate hydrolases"/>
    <property type="match status" value="1"/>
</dbReference>
<sequence>MAANNLNQVIASLLIVLRRHKNAALTKHIAGSSGAINEYSVGHYMGRITPFVREFEEEDLFSYKKYVRMLPNYFELIAPWVKKEEMHIQRSISGHTRTLKFYNIPRILSLVDMPGYGYNMPDYFVESVEEYMKNRTTLVECSPFIYVVFTKIDKTSHHRVLNNLFQFNEMRKENLMCCLPQPFLVSAHLAAGLPLLRAFIAYVTGNIKIVG</sequence>
<dbReference type="EMBL" id="JAODUP010000108">
    <property type="protein sequence ID" value="KAK2161854.1"/>
    <property type="molecule type" value="Genomic_DNA"/>
</dbReference>
<dbReference type="GO" id="GO:0005739">
    <property type="term" value="C:mitochondrion"/>
    <property type="evidence" value="ECO:0007669"/>
    <property type="project" value="TreeGrafter"/>
</dbReference>